<organism evidence="9 10">
    <name type="scientific">Rhizobium lusitanum</name>
    <dbReference type="NCBI Taxonomy" id="293958"/>
    <lineage>
        <taxon>Bacteria</taxon>
        <taxon>Pseudomonadati</taxon>
        <taxon>Pseudomonadota</taxon>
        <taxon>Alphaproteobacteria</taxon>
        <taxon>Hyphomicrobiales</taxon>
        <taxon>Rhizobiaceae</taxon>
        <taxon>Rhizobium/Agrobacterium group</taxon>
        <taxon>Rhizobium</taxon>
    </lineage>
</organism>
<feature type="domain" description="Acyltransferase 3" evidence="8">
    <location>
        <begin position="8"/>
        <end position="324"/>
    </location>
</feature>
<evidence type="ECO:0000256" key="2">
    <source>
        <dbReference type="ARBA" id="ARBA00007400"/>
    </source>
</evidence>
<evidence type="ECO:0000256" key="5">
    <source>
        <dbReference type="ARBA" id="ARBA00022989"/>
    </source>
</evidence>
<dbReference type="PANTHER" id="PTHR40074:SF2">
    <property type="entry name" value="O-ACETYLTRANSFERASE WECH"/>
    <property type="match status" value="1"/>
</dbReference>
<feature type="transmembrane region" description="Helical" evidence="7">
    <location>
        <begin position="251"/>
        <end position="269"/>
    </location>
</feature>
<dbReference type="InterPro" id="IPR002656">
    <property type="entry name" value="Acyl_transf_3_dom"/>
</dbReference>
<feature type="transmembrane region" description="Helical" evidence="7">
    <location>
        <begin position="217"/>
        <end position="239"/>
    </location>
</feature>
<dbReference type="GO" id="GO:0016413">
    <property type="term" value="F:O-acetyltransferase activity"/>
    <property type="evidence" value="ECO:0007669"/>
    <property type="project" value="TreeGrafter"/>
</dbReference>
<evidence type="ECO:0000313" key="9">
    <source>
        <dbReference type="EMBL" id="NEI72650.1"/>
    </source>
</evidence>
<evidence type="ECO:0000313" key="10">
    <source>
        <dbReference type="Proteomes" id="UP000483035"/>
    </source>
</evidence>
<feature type="transmembrane region" description="Helical" evidence="7">
    <location>
        <begin position="12"/>
        <end position="31"/>
    </location>
</feature>
<reference evidence="9 10" key="1">
    <citation type="submission" date="2019-12" db="EMBL/GenBank/DDBJ databases">
        <title>Rhizobium genotypes associated with high levels of biological nitrogen fixation by grain legumes in a temperate-maritime cropping system.</title>
        <authorList>
            <person name="Maluk M."/>
            <person name="Francesc Ferrando Molina F."/>
            <person name="Lopez Del Egido L."/>
            <person name="Lafos M."/>
            <person name="Langarica-Fuentes A."/>
            <person name="Gebre Yohannes G."/>
            <person name="Young M.W."/>
            <person name="Martin P."/>
            <person name="Gantlett R."/>
            <person name="Kenicer G."/>
            <person name="Hawes C."/>
            <person name="Begg G.S."/>
            <person name="Quilliam R.S."/>
            <person name="Squire G.R."/>
            <person name="Poole P.S."/>
            <person name="Young P.W."/>
            <person name="Iannetta P.M."/>
            <person name="James E.K."/>
        </authorList>
    </citation>
    <scope>NUCLEOTIDE SEQUENCE [LARGE SCALE GENOMIC DNA]</scope>
    <source>
        <strain evidence="9 10">JHI1118</strain>
    </source>
</reference>
<keyword evidence="9" id="KW-0012">Acyltransferase</keyword>
<accession>A0A6L9UF78</accession>
<evidence type="ECO:0000256" key="6">
    <source>
        <dbReference type="ARBA" id="ARBA00023136"/>
    </source>
</evidence>
<dbReference type="AlphaFoldDB" id="A0A6L9UF78"/>
<dbReference type="Proteomes" id="UP000483035">
    <property type="component" value="Unassembled WGS sequence"/>
</dbReference>
<dbReference type="EMBL" id="WUEY01000013">
    <property type="protein sequence ID" value="NEI72650.1"/>
    <property type="molecule type" value="Genomic_DNA"/>
</dbReference>
<evidence type="ECO:0000256" key="1">
    <source>
        <dbReference type="ARBA" id="ARBA00004651"/>
    </source>
</evidence>
<evidence type="ECO:0000256" key="7">
    <source>
        <dbReference type="SAM" id="Phobius"/>
    </source>
</evidence>
<name>A0A6L9UF78_9HYPH</name>
<evidence type="ECO:0000259" key="8">
    <source>
        <dbReference type="Pfam" id="PF01757"/>
    </source>
</evidence>
<keyword evidence="3" id="KW-1003">Cell membrane</keyword>
<dbReference type="Pfam" id="PF01757">
    <property type="entry name" value="Acyl_transf_3"/>
    <property type="match status" value="1"/>
</dbReference>
<dbReference type="GO" id="GO:0005886">
    <property type="term" value="C:plasma membrane"/>
    <property type="evidence" value="ECO:0007669"/>
    <property type="project" value="UniProtKB-SubCell"/>
</dbReference>
<dbReference type="GO" id="GO:0009246">
    <property type="term" value="P:enterobacterial common antigen biosynthetic process"/>
    <property type="evidence" value="ECO:0007669"/>
    <property type="project" value="TreeGrafter"/>
</dbReference>
<evidence type="ECO:0000256" key="3">
    <source>
        <dbReference type="ARBA" id="ARBA00022475"/>
    </source>
</evidence>
<evidence type="ECO:0000256" key="4">
    <source>
        <dbReference type="ARBA" id="ARBA00022692"/>
    </source>
</evidence>
<comment type="subcellular location">
    <subcellularLocation>
        <location evidence="1">Cell membrane</location>
        <topology evidence="1">Multi-pass membrane protein</topology>
    </subcellularLocation>
</comment>
<feature type="transmembrane region" description="Helical" evidence="7">
    <location>
        <begin position="281"/>
        <end position="302"/>
    </location>
</feature>
<sequence length="372" mass="41717">MTANVSSRINLMRIVLISGIIFVHIPFDTHTSPFNGTYGLFDWLRVFLRDSLFRVGVPCLSAISGYLLFRQDTASLDYGKTIRRKTKTIILPFLLWNSAFFLFVLLLQYYGIGDGYLPDLSEATPHTLSTLLFAIDGTPVNLPLYFLRDLFVCILLSPLLAVLIRRAPFLTLAFLLLLAAWPISIGLVLRNSILFSFSFGIYLRLYRIDVTIMDRYAALIGPAFILLAALLATAAYITGPGLPLWLEVCRNLMVIVGIPGFWALSAIFIRSRFGQRLAGTGGLSFWIFCAHYPLLFCLWVLWNRGGSDLYPVFYLLAAALALLLLPLTNGMARYAMPSLYNLLTGSRTRPLAEVQAAQNRAAEDRHARSEQR</sequence>
<keyword evidence="4 7" id="KW-0812">Transmembrane</keyword>
<proteinExistence type="inferred from homology"/>
<feature type="transmembrane region" description="Helical" evidence="7">
    <location>
        <begin position="308"/>
        <end position="327"/>
    </location>
</feature>
<dbReference type="PANTHER" id="PTHR40074">
    <property type="entry name" value="O-ACETYLTRANSFERASE WECH"/>
    <property type="match status" value="1"/>
</dbReference>
<keyword evidence="6 7" id="KW-0472">Membrane</keyword>
<comment type="caution">
    <text evidence="9">The sequence shown here is derived from an EMBL/GenBank/DDBJ whole genome shotgun (WGS) entry which is preliminary data.</text>
</comment>
<feature type="transmembrane region" description="Helical" evidence="7">
    <location>
        <begin position="89"/>
        <end position="110"/>
    </location>
</feature>
<gene>
    <name evidence="9" type="ORF">GR212_24115</name>
</gene>
<comment type="similarity">
    <text evidence="2">Belongs to the acyltransferase 3 family.</text>
</comment>
<protein>
    <submittedName>
        <fullName evidence="9">Acyltransferase family protein</fullName>
    </submittedName>
</protein>
<keyword evidence="5 7" id="KW-1133">Transmembrane helix</keyword>
<keyword evidence="9" id="KW-0808">Transferase</keyword>
<feature type="transmembrane region" description="Helical" evidence="7">
    <location>
        <begin position="51"/>
        <end position="69"/>
    </location>
</feature>